<dbReference type="GO" id="GO:0000287">
    <property type="term" value="F:magnesium ion binding"/>
    <property type="evidence" value="ECO:0007669"/>
    <property type="project" value="TreeGrafter"/>
</dbReference>
<name>A0A5C5VSW5_9BACT</name>
<dbReference type="InterPro" id="IPR036849">
    <property type="entry name" value="Enolase-like_C_sf"/>
</dbReference>
<dbReference type="Pfam" id="PF13378">
    <property type="entry name" value="MR_MLE_C"/>
    <property type="match status" value="1"/>
</dbReference>
<dbReference type="GO" id="GO:0016836">
    <property type="term" value="F:hydro-lyase activity"/>
    <property type="evidence" value="ECO:0007669"/>
    <property type="project" value="TreeGrafter"/>
</dbReference>
<dbReference type="GO" id="GO:0016853">
    <property type="term" value="F:isomerase activity"/>
    <property type="evidence" value="ECO:0007669"/>
    <property type="project" value="InterPro"/>
</dbReference>
<proteinExistence type="predicted"/>
<dbReference type="InterPro" id="IPR018110">
    <property type="entry name" value="Mandel_Rmase/mucon_lact_enz_CS"/>
</dbReference>
<evidence type="ECO:0000313" key="5">
    <source>
        <dbReference type="EMBL" id="TWT40679.1"/>
    </source>
</evidence>
<evidence type="ECO:0000256" key="2">
    <source>
        <dbReference type="ARBA" id="ARBA00022723"/>
    </source>
</evidence>
<dbReference type="SFLD" id="SFLDG00179">
    <property type="entry name" value="mandelate_racemase"/>
    <property type="match status" value="1"/>
</dbReference>
<protein>
    <submittedName>
        <fullName evidence="5">Starvation-sensing protein RspA</fullName>
    </submittedName>
</protein>
<evidence type="ECO:0000256" key="3">
    <source>
        <dbReference type="ARBA" id="ARBA00022842"/>
    </source>
</evidence>
<dbReference type="GO" id="GO:0009063">
    <property type="term" value="P:amino acid catabolic process"/>
    <property type="evidence" value="ECO:0007669"/>
    <property type="project" value="InterPro"/>
</dbReference>
<dbReference type="InterPro" id="IPR013341">
    <property type="entry name" value="Mandelate_racemase_N_dom"/>
</dbReference>
<dbReference type="SUPFAM" id="SSF51604">
    <property type="entry name" value="Enolase C-terminal domain-like"/>
    <property type="match status" value="1"/>
</dbReference>
<dbReference type="PANTHER" id="PTHR13794">
    <property type="entry name" value="ENOLASE SUPERFAMILY, MANDELATE RACEMASE"/>
    <property type="match status" value="1"/>
</dbReference>
<dbReference type="PROSITE" id="PS00909">
    <property type="entry name" value="MR_MLE_2"/>
    <property type="match status" value="1"/>
</dbReference>
<comment type="cofactor">
    <cofactor evidence="1">
        <name>Mg(2+)</name>
        <dbReference type="ChEBI" id="CHEBI:18420"/>
    </cofactor>
</comment>
<dbReference type="OrthoDB" id="9785902at2"/>
<dbReference type="InterPro" id="IPR029017">
    <property type="entry name" value="Enolase-like_N"/>
</dbReference>
<keyword evidence="3" id="KW-0460">Magnesium</keyword>
<dbReference type="Gene3D" id="3.20.20.120">
    <property type="entry name" value="Enolase-like C-terminal domain"/>
    <property type="match status" value="1"/>
</dbReference>
<dbReference type="EMBL" id="SJPH01000011">
    <property type="protein sequence ID" value="TWT40679.1"/>
    <property type="molecule type" value="Genomic_DNA"/>
</dbReference>
<dbReference type="SFLD" id="SFLDF00557">
    <property type="entry name" value="3_6-anhydro-alpha-L-galactonat"/>
    <property type="match status" value="1"/>
</dbReference>
<organism evidence="5 6">
    <name type="scientific">Botrimarina hoheduenensis</name>
    <dbReference type="NCBI Taxonomy" id="2528000"/>
    <lineage>
        <taxon>Bacteria</taxon>
        <taxon>Pseudomonadati</taxon>
        <taxon>Planctomycetota</taxon>
        <taxon>Planctomycetia</taxon>
        <taxon>Pirellulales</taxon>
        <taxon>Lacipirellulaceae</taxon>
        <taxon>Botrimarina</taxon>
    </lineage>
</organism>
<dbReference type="GO" id="GO:0019388">
    <property type="term" value="P:galactose catabolic process"/>
    <property type="evidence" value="ECO:0007669"/>
    <property type="project" value="InterPro"/>
</dbReference>
<dbReference type="SMART" id="SM00922">
    <property type="entry name" value="MR_MLE"/>
    <property type="match status" value="1"/>
</dbReference>
<gene>
    <name evidence="5" type="primary">rspA</name>
    <name evidence="5" type="ORF">Pla111_33240</name>
</gene>
<dbReference type="Pfam" id="PF02746">
    <property type="entry name" value="MR_MLE_N"/>
    <property type="match status" value="1"/>
</dbReference>
<dbReference type="SUPFAM" id="SSF54826">
    <property type="entry name" value="Enolase N-terminal domain-like"/>
    <property type="match status" value="1"/>
</dbReference>
<dbReference type="SFLD" id="SFLDS00001">
    <property type="entry name" value="Enolase"/>
    <property type="match status" value="1"/>
</dbReference>
<reference evidence="5 6" key="1">
    <citation type="submission" date="2019-02" db="EMBL/GenBank/DDBJ databases">
        <title>Deep-cultivation of Planctomycetes and their phenomic and genomic characterization uncovers novel biology.</title>
        <authorList>
            <person name="Wiegand S."/>
            <person name="Jogler M."/>
            <person name="Boedeker C."/>
            <person name="Pinto D."/>
            <person name="Vollmers J."/>
            <person name="Rivas-Marin E."/>
            <person name="Kohn T."/>
            <person name="Peeters S.H."/>
            <person name="Heuer A."/>
            <person name="Rast P."/>
            <person name="Oberbeckmann S."/>
            <person name="Bunk B."/>
            <person name="Jeske O."/>
            <person name="Meyerdierks A."/>
            <person name="Storesund J.E."/>
            <person name="Kallscheuer N."/>
            <person name="Luecker S."/>
            <person name="Lage O.M."/>
            <person name="Pohl T."/>
            <person name="Merkel B.J."/>
            <person name="Hornburger P."/>
            <person name="Mueller R.-W."/>
            <person name="Bruemmer F."/>
            <person name="Labrenz M."/>
            <person name="Spormann A.M."/>
            <person name="Op Den Camp H."/>
            <person name="Overmann J."/>
            <person name="Amann R."/>
            <person name="Jetten M.S.M."/>
            <person name="Mascher T."/>
            <person name="Medema M.H."/>
            <person name="Devos D.P."/>
            <person name="Kaster A.-K."/>
            <person name="Ovreas L."/>
            <person name="Rohde M."/>
            <person name="Galperin M.Y."/>
            <person name="Jogler C."/>
        </authorList>
    </citation>
    <scope>NUCLEOTIDE SEQUENCE [LARGE SCALE GENOMIC DNA]</scope>
    <source>
        <strain evidence="5 6">Pla111</strain>
    </source>
</reference>
<dbReference type="InterPro" id="IPR034382">
    <property type="entry name" value="AHGA_cycloisomerase"/>
</dbReference>
<feature type="domain" description="Mandelate racemase/muconate lactonizing enzyme C-terminal" evidence="4">
    <location>
        <begin position="147"/>
        <end position="244"/>
    </location>
</feature>
<dbReference type="Proteomes" id="UP000318995">
    <property type="component" value="Unassembled WGS sequence"/>
</dbReference>
<evidence type="ECO:0000259" key="4">
    <source>
        <dbReference type="SMART" id="SM00922"/>
    </source>
</evidence>
<keyword evidence="6" id="KW-1185">Reference proteome</keyword>
<dbReference type="InterPro" id="IPR046945">
    <property type="entry name" value="RHMD-like"/>
</dbReference>
<evidence type="ECO:0000313" key="6">
    <source>
        <dbReference type="Proteomes" id="UP000318995"/>
    </source>
</evidence>
<dbReference type="PANTHER" id="PTHR13794:SF58">
    <property type="entry name" value="MITOCHONDRIAL ENOLASE SUPERFAMILY MEMBER 1"/>
    <property type="match status" value="1"/>
</dbReference>
<dbReference type="RefSeq" id="WP_146575510.1">
    <property type="nucleotide sequence ID" value="NZ_SJPH01000011.1"/>
</dbReference>
<dbReference type="Gene3D" id="3.30.390.10">
    <property type="entry name" value="Enolase-like, N-terminal domain"/>
    <property type="match status" value="1"/>
</dbReference>
<keyword evidence="2" id="KW-0479">Metal-binding</keyword>
<dbReference type="AlphaFoldDB" id="A0A5C5VSW5"/>
<sequence>MKIQQVDIKLYHVPLKQPLQDAIHGVQRDFSLIVVSLTTDDGATGMGYTYTVGQTGGSSVAALLEDNLAPLVIGEDPRRTEHLWNKMWWATHYIGRGGIASFAISAIDIALWDLRARLAREPLWRYLGGYDSKAEAYGGGIDFHLSIDELLRQTEGFLDEGLRAVKIKVGRESIAEECQRVAAVRSLIGDDKKLMVDVNMKWSVEQALRASRAFADYNVYWIEEPTTPDDIEGNRRIETEGPTPVASGENLHTIYEFKSLIADGAVSFPDVDISNVGGITAMVKVAHIAEAFNRPVTTHGIQDLHVSCLAAIPNASLLEIHAFRIDDFLVYPLQIVDGYAYASDRIGHGVVIDWEKIESHLVSRRSVSNGIRYEQTPFADSLA</sequence>
<dbReference type="InterPro" id="IPR013342">
    <property type="entry name" value="Mandelate_racemase_C"/>
</dbReference>
<comment type="caution">
    <text evidence="5">The sequence shown here is derived from an EMBL/GenBank/DDBJ whole genome shotgun (WGS) entry which is preliminary data.</text>
</comment>
<accession>A0A5C5VSW5</accession>
<evidence type="ECO:0000256" key="1">
    <source>
        <dbReference type="ARBA" id="ARBA00001946"/>
    </source>
</evidence>
<dbReference type="InterPro" id="IPR029065">
    <property type="entry name" value="Enolase_C-like"/>
</dbReference>
<dbReference type="CDD" id="cd03316">
    <property type="entry name" value="MR_like"/>
    <property type="match status" value="1"/>
</dbReference>